<dbReference type="InterPro" id="IPR012677">
    <property type="entry name" value="Nucleotide-bd_a/b_plait_sf"/>
</dbReference>
<evidence type="ECO:0000256" key="3">
    <source>
        <dbReference type="PROSITE-ProRule" id="PRU00176"/>
    </source>
</evidence>
<organism evidence="7">
    <name type="scientific">Opuntia streptacantha</name>
    <name type="common">Prickly pear cactus</name>
    <name type="synonym">Opuntia cardona</name>
    <dbReference type="NCBI Taxonomy" id="393608"/>
    <lineage>
        <taxon>Eukaryota</taxon>
        <taxon>Viridiplantae</taxon>
        <taxon>Streptophyta</taxon>
        <taxon>Embryophyta</taxon>
        <taxon>Tracheophyta</taxon>
        <taxon>Spermatophyta</taxon>
        <taxon>Magnoliopsida</taxon>
        <taxon>eudicotyledons</taxon>
        <taxon>Gunneridae</taxon>
        <taxon>Pentapetalae</taxon>
        <taxon>Caryophyllales</taxon>
        <taxon>Cactineae</taxon>
        <taxon>Cactaceae</taxon>
        <taxon>Opuntioideae</taxon>
        <taxon>Opuntia</taxon>
    </lineage>
</organism>
<dbReference type="GO" id="GO:0003723">
    <property type="term" value="F:RNA binding"/>
    <property type="evidence" value="ECO:0007669"/>
    <property type="project" value="UniProtKB-UniRule"/>
</dbReference>
<dbReference type="CDD" id="cd00201">
    <property type="entry name" value="WW"/>
    <property type="match status" value="1"/>
</dbReference>
<dbReference type="InterPro" id="IPR035979">
    <property type="entry name" value="RBD_domain_sf"/>
</dbReference>
<dbReference type="InterPro" id="IPR036020">
    <property type="entry name" value="WW_dom_sf"/>
</dbReference>
<feature type="domain" description="WW" evidence="5">
    <location>
        <begin position="427"/>
        <end position="460"/>
    </location>
</feature>
<evidence type="ECO:0000256" key="2">
    <source>
        <dbReference type="ARBA" id="ARBA00022884"/>
    </source>
</evidence>
<reference evidence="7" key="2">
    <citation type="submission" date="2020-07" db="EMBL/GenBank/DDBJ databases">
        <authorList>
            <person name="Vera ALvarez R."/>
            <person name="Arias-Moreno D.M."/>
            <person name="Jimenez-Jacinto V."/>
            <person name="Jimenez-Bremont J.F."/>
            <person name="Swaminathan K."/>
            <person name="Moose S.P."/>
            <person name="Guerrero-Gonzalez M.L."/>
            <person name="Marino-Ramirez L."/>
            <person name="Landsman D."/>
            <person name="Rodriguez-Kessler M."/>
            <person name="Delgado-Sanchez P."/>
        </authorList>
    </citation>
    <scope>NUCLEOTIDE SEQUENCE</scope>
    <source>
        <tissue evidence="7">Cladode</tissue>
    </source>
</reference>
<feature type="domain" description="RRM" evidence="6">
    <location>
        <begin position="198"/>
        <end position="278"/>
    </location>
</feature>
<dbReference type="PROSITE" id="PS01159">
    <property type="entry name" value="WW_DOMAIN_1"/>
    <property type="match status" value="1"/>
</dbReference>
<evidence type="ECO:0000256" key="1">
    <source>
        <dbReference type="ARBA" id="ARBA00022737"/>
    </source>
</evidence>
<dbReference type="PROSITE" id="PS50102">
    <property type="entry name" value="RRM"/>
    <property type="match status" value="2"/>
</dbReference>
<keyword evidence="2 3" id="KW-0694">RNA-binding</keyword>
<dbReference type="SUPFAM" id="SSF51045">
    <property type="entry name" value="WW domain"/>
    <property type="match status" value="1"/>
</dbReference>
<feature type="region of interest" description="Disordered" evidence="4">
    <location>
        <begin position="275"/>
        <end position="315"/>
    </location>
</feature>
<feature type="compositionally biased region" description="Polar residues" evidence="4">
    <location>
        <begin position="286"/>
        <end position="315"/>
    </location>
</feature>
<dbReference type="PANTHER" id="PTHR24012">
    <property type="entry name" value="RNA BINDING PROTEIN"/>
    <property type="match status" value="1"/>
</dbReference>
<dbReference type="InterPro" id="IPR000504">
    <property type="entry name" value="RRM_dom"/>
</dbReference>
<dbReference type="PROSITE" id="PS50020">
    <property type="entry name" value="WW_DOMAIN_2"/>
    <property type="match status" value="1"/>
</dbReference>
<dbReference type="Pfam" id="PF00397">
    <property type="entry name" value="WW"/>
    <property type="match status" value="1"/>
</dbReference>
<evidence type="ECO:0000259" key="5">
    <source>
        <dbReference type="PROSITE" id="PS50020"/>
    </source>
</evidence>
<sequence length="537" mass="59956">METGGNAPHPQLNHNPCPWDHLPPSTFGFAGDGFPFHQNHNNRRHNFHHDAVGDNQFHQVKAPPDESFGGGGGYGQSKHHFIRKRKFDHNDGGNYAKLFVGAIPRTVTEEQIRRKFEEHGKVVEVVLITDKRTGQQQEYCFVKYALVEDADRAIAALHNQYALPGAMGPLRVKYADGERERLGLMRSDSAFSGPGMVHKVYVNGLNKEASKEEILEIFSSFGVVVDVYIMRDQTRQSRGCGFVGFSHRYMAVAAINGLDGTYVMRGCDRPLAVRFADPKKPKNGELRSSSTSADMRGSNWPNASHVDNSSAATQESTTNIQAGIFSPAGNQLQCPASCEMEQAPEQPLSPYRIPIKQLETLQVNSQSFRQMDSQLQILSHFNQTSTGNIEQCHDSQSPHRDFVESSAAVRCFDPGMCALSGRDFPEASLHCDWSEHICPDGYKYYYNCVTCESRWEKPEEFPLHEQQSQSLSCAEPLRPSTSEAPSCEKGCQIQAAEDQKQLCDFEKRQLPISCAVEHGHEQMQTETCPLDGPTLTR</sequence>
<dbReference type="Gene3D" id="3.30.70.330">
    <property type="match status" value="2"/>
</dbReference>
<dbReference type="SMART" id="SM00456">
    <property type="entry name" value="WW"/>
    <property type="match status" value="1"/>
</dbReference>
<name>A0A7C9D6A9_OPUST</name>
<dbReference type="SMART" id="SM00360">
    <property type="entry name" value="RRM"/>
    <property type="match status" value="2"/>
</dbReference>
<keyword evidence="1" id="KW-0677">Repeat</keyword>
<proteinExistence type="predicted"/>
<reference evidence="7" key="1">
    <citation type="journal article" date="2013" name="J. Plant Res.">
        <title>Effect of fungi and light on seed germination of three Opuntia species from semiarid lands of central Mexico.</title>
        <authorList>
            <person name="Delgado-Sanchez P."/>
            <person name="Jimenez-Bremont J.F."/>
            <person name="Guerrero-Gonzalez Mde L."/>
            <person name="Flores J."/>
        </authorList>
    </citation>
    <scope>NUCLEOTIDE SEQUENCE</scope>
    <source>
        <tissue evidence="7">Cladode</tissue>
    </source>
</reference>
<evidence type="ECO:0000313" key="7">
    <source>
        <dbReference type="EMBL" id="MBA4634961.1"/>
    </source>
</evidence>
<accession>A0A7C9D6A9</accession>
<evidence type="ECO:0000256" key="4">
    <source>
        <dbReference type="SAM" id="MobiDB-lite"/>
    </source>
</evidence>
<protein>
    <recommendedName>
        <fullName evidence="8">Flowering time control protein FCA</fullName>
    </recommendedName>
</protein>
<dbReference type="SUPFAM" id="SSF54928">
    <property type="entry name" value="RNA-binding domain, RBD"/>
    <property type="match status" value="2"/>
</dbReference>
<dbReference type="Gene3D" id="2.20.70.10">
    <property type="match status" value="1"/>
</dbReference>
<dbReference type="AlphaFoldDB" id="A0A7C9D6A9"/>
<dbReference type="EMBL" id="GISG01093020">
    <property type="protein sequence ID" value="MBA4634961.1"/>
    <property type="molecule type" value="Transcribed_RNA"/>
</dbReference>
<feature type="compositionally biased region" description="Basic and acidic residues" evidence="4">
    <location>
        <begin position="276"/>
        <end position="285"/>
    </location>
</feature>
<dbReference type="InterPro" id="IPR001202">
    <property type="entry name" value="WW_dom"/>
</dbReference>
<dbReference type="Pfam" id="PF00076">
    <property type="entry name" value="RRM_1"/>
    <property type="match status" value="2"/>
</dbReference>
<feature type="domain" description="RRM" evidence="6">
    <location>
        <begin position="96"/>
        <end position="177"/>
    </location>
</feature>
<evidence type="ECO:0000259" key="6">
    <source>
        <dbReference type="PROSITE" id="PS50102"/>
    </source>
</evidence>
<evidence type="ECO:0008006" key="8">
    <source>
        <dbReference type="Google" id="ProtNLM"/>
    </source>
</evidence>